<proteinExistence type="predicted"/>
<comment type="caution">
    <text evidence="2">The sequence shown here is derived from an EMBL/GenBank/DDBJ whole genome shotgun (WGS) entry which is preliminary data.</text>
</comment>
<name>A0A2J7ZRR2_9CHLO</name>
<organism evidence="2 3">
    <name type="scientific">Tetrabaena socialis</name>
    <dbReference type="NCBI Taxonomy" id="47790"/>
    <lineage>
        <taxon>Eukaryota</taxon>
        <taxon>Viridiplantae</taxon>
        <taxon>Chlorophyta</taxon>
        <taxon>core chlorophytes</taxon>
        <taxon>Chlorophyceae</taxon>
        <taxon>CS clade</taxon>
        <taxon>Chlamydomonadales</taxon>
        <taxon>Tetrabaenaceae</taxon>
        <taxon>Tetrabaena</taxon>
    </lineage>
</organism>
<evidence type="ECO:0000313" key="3">
    <source>
        <dbReference type="Proteomes" id="UP000236333"/>
    </source>
</evidence>
<dbReference type="OrthoDB" id="10017101at2759"/>
<sequence length="410" mass="42997">MSRAGARGGLGHSSVGSRSTPSPIAPCGCAPRSLRAAAAASGAPDTRDSIPFLLSTASQRATAARLETARSDIGLDFPGSGDPCSGTTSWQLMPEAGAHCEEHTAASAIEMLERAAFASSEQLRQQAAEVEATQRREPQRLAHRLPLLAAGGGGVGAHPLRRQQQHRRLVVASEAGRAQQAQHGGGRQRHHLAAQQGRVEHHDGVQGGLRGGRGGGGGGGPLLLLLLRRQVLLQLELLLPLLLQALQEERLAACHAHAQQLRRQQLRLRVRVRVLAAKQLQAAAAGPTACAAAAGSSGKVHASEGPASARAARGLPIAAPRRQRQRLHRARLVIVRALQNLDPTSAGGPLGGPYRWWEEAELQDLCAAVGLADFRRERDWRFIMFAATKPGGAGSAASAAPWDASGSASE</sequence>
<feature type="region of interest" description="Disordered" evidence="1">
    <location>
        <begin position="174"/>
        <end position="194"/>
    </location>
</feature>
<evidence type="ECO:0000313" key="2">
    <source>
        <dbReference type="EMBL" id="PNH02967.1"/>
    </source>
</evidence>
<feature type="compositionally biased region" description="Gly residues" evidence="1">
    <location>
        <begin position="1"/>
        <end position="11"/>
    </location>
</feature>
<evidence type="ECO:0000256" key="1">
    <source>
        <dbReference type="SAM" id="MobiDB-lite"/>
    </source>
</evidence>
<keyword evidence="3" id="KW-1185">Reference proteome</keyword>
<feature type="region of interest" description="Disordered" evidence="1">
    <location>
        <begin position="1"/>
        <end position="27"/>
    </location>
</feature>
<dbReference type="Proteomes" id="UP000236333">
    <property type="component" value="Unassembled WGS sequence"/>
</dbReference>
<gene>
    <name evidence="2" type="ORF">TSOC_011016</name>
</gene>
<reference evidence="2 3" key="1">
    <citation type="journal article" date="2017" name="Mol. Biol. Evol.">
        <title>The 4-celled Tetrabaena socialis nuclear genome reveals the essential components for genetic control of cell number at the origin of multicellularity in the volvocine lineage.</title>
        <authorList>
            <person name="Featherston J."/>
            <person name="Arakaki Y."/>
            <person name="Hanschen E.R."/>
            <person name="Ferris P.J."/>
            <person name="Michod R.E."/>
            <person name="Olson B.J.S.C."/>
            <person name="Nozaki H."/>
            <person name="Durand P.M."/>
        </authorList>
    </citation>
    <scope>NUCLEOTIDE SEQUENCE [LARGE SCALE GENOMIC DNA]</scope>
    <source>
        <strain evidence="2 3">NIES-571</strain>
    </source>
</reference>
<accession>A0A2J7ZRR2</accession>
<feature type="region of interest" description="Disordered" evidence="1">
    <location>
        <begin position="390"/>
        <end position="410"/>
    </location>
</feature>
<dbReference type="EMBL" id="PGGS01000568">
    <property type="protein sequence ID" value="PNH02967.1"/>
    <property type="molecule type" value="Genomic_DNA"/>
</dbReference>
<dbReference type="AlphaFoldDB" id="A0A2J7ZRR2"/>
<protein>
    <submittedName>
        <fullName evidence="2">Uncharacterized protein</fullName>
    </submittedName>
</protein>